<evidence type="ECO:0000259" key="2">
    <source>
        <dbReference type="Pfam" id="PF01433"/>
    </source>
</evidence>
<comment type="caution">
    <text evidence="3">The sequence shown here is derived from an EMBL/GenBank/DDBJ whole genome shotgun (WGS) entry which is preliminary data.</text>
</comment>
<feature type="transmembrane region" description="Helical" evidence="1">
    <location>
        <begin position="456"/>
        <end position="479"/>
    </location>
</feature>
<feature type="transmembrane region" description="Helical" evidence="1">
    <location>
        <begin position="177"/>
        <end position="195"/>
    </location>
</feature>
<name>A0ABP8J2S6_9BACT</name>
<dbReference type="GO" id="GO:0004177">
    <property type="term" value="F:aminopeptidase activity"/>
    <property type="evidence" value="ECO:0007669"/>
    <property type="project" value="UniProtKB-KW"/>
</dbReference>
<feature type="transmembrane region" description="Helical" evidence="1">
    <location>
        <begin position="330"/>
        <end position="350"/>
    </location>
</feature>
<feature type="domain" description="Peptidase M1 membrane alanine aminopeptidase" evidence="2">
    <location>
        <begin position="880"/>
        <end position="1056"/>
    </location>
</feature>
<feature type="transmembrane region" description="Helical" evidence="1">
    <location>
        <begin position="51"/>
        <end position="75"/>
    </location>
</feature>
<keyword evidence="4" id="KW-1185">Reference proteome</keyword>
<feature type="transmembrane region" description="Helical" evidence="1">
    <location>
        <begin position="244"/>
        <end position="261"/>
    </location>
</feature>
<keyword evidence="1" id="KW-1133">Transmembrane helix</keyword>
<feature type="transmembrane region" description="Helical" evidence="1">
    <location>
        <begin position="21"/>
        <end position="39"/>
    </location>
</feature>
<feature type="transmembrane region" description="Helical" evidence="1">
    <location>
        <begin position="491"/>
        <end position="516"/>
    </location>
</feature>
<evidence type="ECO:0000313" key="4">
    <source>
        <dbReference type="Proteomes" id="UP001500454"/>
    </source>
</evidence>
<keyword evidence="1" id="KW-0812">Transmembrane</keyword>
<keyword evidence="1" id="KW-0472">Membrane</keyword>
<dbReference type="Proteomes" id="UP001500454">
    <property type="component" value="Unassembled WGS sequence"/>
</dbReference>
<evidence type="ECO:0000313" key="3">
    <source>
        <dbReference type="EMBL" id="GAA4383907.1"/>
    </source>
</evidence>
<feature type="transmembrane region" description="Helical" evidence="1">
    <location>
        <begin position="422"/>
        <end position="444"/>
    </location>
</feature>
<protein>
    <submittedName>
        <fullName evidence="3">M1 family aminopeptidase</fullName>
    </submittedName>
</protein>
<sequence length="1206" mass="133123">MKLWGIFCFELAYHRRRPATWVYLAAFLGLATWVTSGFVGDAREGGFHFNAPLLVAAVTVITSLIGLLVTAALASEAATRDLQTRLAPLHYTVPVSKATYLGGRLLGAVAVNALLLAAVPLAMLVVARLLKLEPELIGPFRPGAYLSAYLLLALPNAVVSTTLLFGVAVLSRRVMPAYAGAVVLFVLSLVSKEFIADHLGQWTLGKHLDPMGFTVLSALWHSWSPAQKNTHLVGLGDGLLTNRLLWLGLALGTLALAYLRFRFAHHAPGKSWLARIRQRFTPHSAEAMPTREPVRFYPLVPRASAPAVPAATGVTRALQVLGVARHSLQAILTGWGALVVPVLAVGLVLLGPELLEEELGTPSLLTTGRISTLTGHLIIRLMVAALTTMYAGKLVWQEREAGLSELADTAPVPSWVLYTGKFLGLALLLAGLQVLFMAGGMLMQALDGYFRFEVGLYLRLLFGLRLADNLLFAVPAFAGHVLVRDKYVGHLLVFLLYLFTAFAEQLGVGHHLLAYGSDPGWRYSAMNGFGTSLGPWLWFKLYWFGWALLLGMVLMLFWTRGREPSLGWRLRLARRRFTPGIAAATLGAGVLVVLSGGFIFYNTNVLNHYRPEAAQHQHKAEFERRYGGYRNVPQPVLTGTRLHVELYPQQARAQVRGTYRLVNQSHVAIDSIHVVSHPEVRTQALSCDRPTRLALADETQGYHILALYQPLQPGDTLRLHFEQHIGTVGFANSPGSIGVVPNGTWLEKDWLPAVGYQPSRELHNAGLRRQQGLPVRPAIRSVHDAAGRQSARGRERIDFEATIGTDADQTAVAPGALRRSWQERGRRYFHYATQAPIRNIYALFSGRYATHEAQWQNVPIQVLYHPGHAHLVPRLVRSAQASLAHYSQHFGPYPLGQLRLVETPGASGGMRLTAYSGTIMYTEGFALTNPGNDPRHLDLPFAVMAHEVAHLWWGHQVVPAYVEGGALLTESLAWYSALNVVEASDGPERLAHLMHMMRREYLTPRESAAVPLLRATDHFDVYRRGPFAMYALREYLGHDQVNGALRQLLRKHGSGRPPYPVSLDLYNELQAATPDSLRYLVKDLLAANTFWELKAIKAHVEPAGATSWRLSLTINARKVTVDSAGQETQVPLNDFVEVGVYAAGENGDQGRELYRRQHQIQAGTQTLTVTLPHKPASAGIDPRRLLIDRNIDDNFQQIKSEQARSL</sequence>
<feature type="transmembrane region" description="Helical" evidence="1">
    <location>
        <begin position="370"/>
        <end position="391"/>
    </location>
</feature>
<dbReference type="InterPro" id="IPR014782">
    <property type="entry name" value="Peptidase_M1_dom"/>
</dbReference>
<organism evidence="3 4">
    <name type="scientific">Hymenobacter koreensis</name>
    <dbReference type="NCBI Taxonomy" id="1084523"/>
    <lineage>
        <taxon>Bacteria</taxon>
        <taxon>Pseudomonadati</taxon>
        <taxon>Bacteroidota</taxon>
        <taxon>Cytophagia</taxon>
        <taxon>Cytophagales</taxon>
        <taxon>Hymenobacteraceae</taxon>
        <taxon>Hymenobacter</taxon>
    </lineage>
</organism>
<dbReference type="RefSeq" id="WP_345224760.1">
    <property type="nucleotide sequence ID" value="NZ_BAABHA010000008.1"/>
</dbReference>
<accession>A0ABP8J2S6</accession>
<reference evidence="4" key="1">
    <citation type="journal article" date="2019" name="Int. J. Syst. Evol. Microbiol.">
        <title>The Global Catalogue of Microorganisms (GCM) 10K type strain sequencing project: providing services to taxonomists for standard genome sequencing and annotation.</title>
        <authorList>
            <consortium name="The Broad Institute Genomics Platform"/>
            <consortium name="The Broad Institute Genome Sequencing Center for Infectious Disease"/>
            <person name="Wu L."/>
            <person name="Ma J."/>
        </authorList>
    </citation>
    <scope>NUCLEOTIDE SEQUENCE [LARGE SCALE GENOMIC DNA]</scope>
    <source>
        <strain evidence="4">JCM 17924</strain>
    </source>
</reference>
<gene>
    <name evidence="3" type="ORF">GCM10023186_25540</name>
</gene>
<keyword evidence="3" id="KW-0645">Protease</keyword>
<dbReference type="Pfam" id="PF01433">
    <property type="entry name" value="Peptidase_M1"/>
    <property type="match status" value="1"/>
</dbReference>
<keyword evidence="3" id="KW-0031">Aminopeptidase</keyword>
<proteinExistence type="predicted"/>
<dbReference type="SUPFAM" id="SSF55486">
    <property type="entry name" value="Metalloproteases ('zincins'), catalytic domain"/>
    <property type="match status" value="1"/>
</dbReference>
<feature type="transmembrane region" description="Helical" evidence="1">
    <location>
        <begin position="580"/>
        <end position="601"/>
    </location>
</feature>
<feature type="transmembrane region" description="Helical" evidence="1">
    <location>
        <begin position="146"/>
        <end position="170"/>
    </location>
</feature>
<dbReference type="EMBL" id="BAABHA010000008">
    <property type="protein sequence ID" value="GAA4383907.1"/>
    <property type="molecule type" value="Genomic_DNA"/>
</dbReference>
<feature type="transmembrane region" description="Helical" evidence="1">
    <location>
        <begin position="105"/>
        <end position="126"/>
    </location>
</feature>
<dbReference type="Gene3D" id="1.10.390.10">
    <property type="entry name" value="Neutral Protease Domain 2"/>
    <property type="match status" value="1"/>
</dbReference>
<feature type="transmembrane region" description="Helical" evidence="1">
    <location>
        <begin position="536"/>
        <end position="559"/>
    </location>
</feature>
<evidence type="ECO:0000256" key="1">
    <source>
        <dbReference type="SAM" id="Phobius"/>
    </source>
</evidence>
<keyword evidence="3" id="KW-0378">Hydrolase</keyword>
<dbReference type="InterPro" id="IPR027268">
    <property type="entry name" value="Peptidase_M4/M1_CTD_sf"/>
</dbReference>